<evidence type="ECO:0000313" key="3">
    <source>
        <dbReference type="Proteomes" id="UP000553209"/>
    </source>
</evidence>
<name>A0A7X6MF89_9ACTN</name>
<evidence type="ECO:0000256" key="1">
    <source>
        <dbReference type="SAM" id="MobiDB-lite"/>
    </source>
</evidence>
<feature type="compositionally biased region" description="Polar residues" evidence="1">
    <location>
        <begin position="267"/>
        <end position="277"/>
    </location>
</feature>
<reference evidence="2 3" key="1">
    <citation type="submission" date="2020-04" db="EMBL/GenBank/DDBJ databases">
        <title>MicrobeNet Type strains.</title>
        <authorList>
            <person name="Nicholson A.C."/>
        </authorList>
    </citation>
    <scope>NUCLEOTIDE SEQUENCE [LARGE SCALE GENOMIC DNA]</scope>
    <source>
        <strain evidence="2 3">ATCC 23612</strain>
    </source>
</reference>
<proteinExistence type="predicted"/>
<feature type="compositionally biased region" description="Basic and acidic residues" evidence="1">
    <location>
        <begin position="183"/>
        <end position="199"/>
    </location>
</feature>
<dbReference type="NCBIfam" id="NF033679">
    <property type="entry name" value="DNRLRE_dom"/>
    <property type="match status" value="1"/>
</dbReference>
<feature type="compositionally biased region" description="Basic and acidic residues" evidence="1">
    <location>
        <begin position="278"/>
        <end position="289"/>
    </location>
</feature>
<evidence type="ECO:0000313" key="2">
    <source>
        <dbReference type="EMBL" id="NKY99845.1"/>
    </source>
</evidence>
<dbReference type="AlphaFoldDB" id="A0A7X6MF89"/>
<dbReference type="Proteomes" id="UP000553209">
    <property type="component" value="Unassembled WGS sequence"/>
</dbReference>
<gene>
    <name evidence="2" type="ORF">HGB44_19550</name>
</gene>
<dbReference type="EMBL" id="JAAXPG010000018">
    <property type="protein sequence ID" value="NKY99845.1"/>
    <property type="molecule type" value="Genomic_DNA"/>
</dbReference>
<sequence length="346" mass="37306">MDRASPDRSHGGTENASVGTGRLEWDRVYTRRALLRFPVAPGPGTAVDSAVLRTEVVWSYDCGSDSFVQLHRVDPFDDGTTWNDQPRARALLDTRRVRGGRPACPVTGGVEFDVTGAYQWAVDNGEPHLHLRLGERDESGTTAWRRFDVEGDPPVLVVDHGTQRAPDTASSPNGLRGDSGEDTAVHGRDAADPAPHRSVEGFAPSGVTDPGTREDDARVPGPVSAGRLPNGGGRIRSRQGERTDRPTAPDGQRKRDGDAPPRVRGPPSTTRSGTVSRFTDREEQVDGPRHPPLPVRHPAGHRQRTGGSPRGSGRPFPEHREVGGARKRPRSRTTAAPATGHGGRLR</sequence>
<comment type="caution">
    <text evidence="2">The sequence shown here is derived from an EMBL/GenBank/DDBJ whole genome shotgun (WGS) entry which is preliminary data.</text>
</comment>
<organism evidence="2 3">
    <name type="scientific">Nocardiopsis alborubida</name>
    <dbReference type="NCBI Taxonomy" id="146802"/>
    <lineage>
        <taxon>Bacteria</taxon>
        <taxon>Bacillati</taxon>
        <taxon>Actinomycetota</taxon>
        <taxon>Actinomycetes</taxon>
        <taxon>Streptosporangiales</taxon>
        <taxon>Nocardiopsidaceae</taxon>
        <taxon>Nocardiopsis</taxon>
    </lineage>
</organism>
<protein>
    <submittedName>
        <fullName evidence="2">DNRLRE domain-containing protein</fullName>
    </submittedName>
</protein>
<feature type="region of interest" description="Disordered" evidence="1">
    <location>
        <begin position="154"/>
        <end position="346"/>
    </location>
</feature>
<keyword evidence="3" id="KW-1185">Reference proteome</keyword>
<feature type="compositionally biased region" description="Basic and acidic residues" evidence="1">
    <location>
        <begin position="238"/>
        <end position="261"/>
    </location>
</feature>
<accession>A0A7X6MF89</accession>